<keyword evidence="4" id="KW-1185">Reference proteome</keyword>
<keyword evidence="1 3" id="KW-0489">Methyltransferase</keyword>
<evidence type="ECO:0000313" key="3">
    <source>
        <dbReference type="EMBL" id="SDL12788.1"/>
    </source>
</evidence>
<dbReference type="Proteomes" id="UP000199053">
    <property type="component" value="Unassembled WGS sequence"/>
</dbReference>
<gene>
    <name evidence="3" type="ORF">SAMN05660337_2184</name>
</gene>
<organism evidence="3 4">
    <name type="scientific">Maridesulfovibrio ferrireducens</name>
    <dbReference type="NCBI Taxonomy" id="246191"/>
    <lineage>
        <taxon>Bacteria</taxon>
        <taxon>Pseudomonadati</taxon>
        <taxon>Thermodesulfobacteriota</taxon>
        <taxon>Desulfovibrionia</taxon>
        <taxon>Desulfovibrionales</taxon>
        <taxon>Desulfovibrionaceae</taxon>
        <taxon>Maridesulfovibrio</taxon>
    </lineage>
</organism>
<dbReference type="GO" id="GO:0003676">
    <property type="term" value="F:nucleic acid binding"/>
    <property type="evidence" value="ECO:0007669"/>
    <property type="project" value="InterPro"/>
</dbReference>
<dbReference type="NCBIfam" id="TIGR00095">
    <property type="entry name" value="16S rRNA (guanine(966)-N(2))-methyltransferase RsmD"/>
    <property type="match status" value="1"/>
</dbReference>
<reference evidence="4" key="1">
    <citation type="submission" date="2016-10" db="EMBL/GenBank/DDBJ databases">
        <authorList>
            <person name="Varghese N."/>
            <person name="Submissions S."/>
        </authorList>
    </citation>
    <scope>NUCLEOTIDE SEQUENCE [LARGE SCALE GENOMIC DNA]</scope>
    <source>
        <strain evidence="4">DSM 16995</strain>
    </source>
</reference>
<dbReference type="EMBL" id="FNGA01000003">
    <property type="protein sequence ID" value="SDL12788.1"/>
    <property type="molecule type" value="Genomic_DNA"/>
</dbReference>
<evidence type="ECO:0000256" key="1">
    <source>
        <dbReference type="ARBA" id="ARBA00022603"/>
    </source>
</evidence>
<dbReference type="InterPro" id="IPR029063">
    <property type="entry name" value="SAM-dependent_MTases_sf"/>
</dbReference>
<dbReference type="InterPro" id="IPR002052">
    <property type="entry name" value="DNA_methylase_N6_adenine_CS"/>
</dbReference>
<dbReference type="RefSeq" id="WP_092161013.1">
    <property type="nucleotide sequence ID" value="NZ_FNGA01000003.1"/>
</dbReference>
<evidence type="ECO:0000313" key="4">
    <source>
        <dbReference type="Proteomes" id="UP000199053"/>
    </source>
</evidence>
<evidence type="ECO:0000256" key="2">
    <source>
        <dbReference type="ARBA" id="ARBA00022679"/>
    </source>
</evidence>
<dbReference type="OrthoDB" id="9803017at2"/>
<dbReference type="GO" id="GO:0031167">
    <property type="term" value="P:rRNA methylation"/>
    <property type="evidence" value="ECO:0007669"/>
    <property type="project" value="InterPro"/>
</dbReference>
<dbReference type="AlphaFoldDB" id="A0A1G9HIH0"/>
<dbReference type="Gene3D" id="3.40.50.150">
    <property type="entry name" value="Vaccinia Virus protein VP39"/>
    <property type="match status" value="1"/>
</dbReference>
<dbReference type="STRING" id="246191.SAMN05660337_2184"/>
<proteinExistence type="predicted"/>
<dbReference type="PROSITE" id="PS00092">
    <property type="entry name" value="N6_MTASE"/>
    <property type="match status" value="1"/>
</dbReference>
<dbReference type="SUPFAM" id="SSF53335">
    <property type="entry name" value="S-adenosyl-L-methionine-dependent methyltransferases"/>
    <property type="match status" value="1"/>
</dbReference>
<accession>A0A1G9HIH0</accession>
<dbReference type="InterPro" id="IPR004398">
    <property type="entry name" value="RNA_MeTrfase_RsmD"/>
</dbReference>
<dbReference type="PANTHER" id="PTHR43542">
    <property type="entry name" value="METHYLTRANSFERASE"/>
    <property type="match status" value="1"/>
</dbReference>
<sequence>MRLTSGKYGGRVIKTASGPGYRPATSKVRQAVFSMLESRGIEWDGLRVADMFAGSGSLAIEALSRGAEFSLFVEKNGRAAALIKTNLKELGVSASEYKVLATDLFKVLLRPPEKTFDLIFIDPPYGYDLLPKALDSALKKGWLADGGFVLAEVEAQAEPPHSELIDELTLLSDKLYGQTRILLWRK</sequence>
<dbReference type="PIRSF" id="PIRSF004553">
    <property type="entry name" value="CHP00095"/>
    <property type="match status" value="1"/>
</dbReference>
<name>A0A1G9HIH0_9BACT</name>
<dbReference type="CDD" id="cd02440">
    <property type="entry name" value="AdoMet_MTases"/>
    <property type="match status" value="1"/>
</dbReference>
<keyword evidence="2 3" id="KW-0808">Transferase</keyword>
<dbReference type="GO" id="GO:0008168">
    <property type="term" value="F:methyltransferase activity"/>
    <property type="evidence" value="ECO:0007669"/>
    <property type="project" value="UniProtKB-KW"/>
</dbReference>
<dbReference type="Pfam" id="PF03602">
    <property type="entry name" value="Cons_hypoth95"/>
    <property type="match status" value="1"/>
</dbReference>
<protein>
    <submittedName>
        <fullName evidence="3">16S rRNA (Guanine966-N2)-methyltransferase</fullName>
    </submittedName>
</protein>
<dbReference type="PANTHER" id="PTHR43542:SF1">
    <property type="entry name" value="METHYLTRANSFERASE"/>
    <property type="match status" value="1"/>
</dbReference>